<evidence type="ECO:0000313" key="4">
    <source>
        <dbReference type="Proteomes" id="UP000242765"/>
    </source>
</evidence>
<dbReference type="Proteomes" id="UP000242765">
    <property type="component" value="Unassembled WGS sequence"/>
</dbReference>
<evidence type="ECO:0000256" key="2">
    <source>
        <dbReference type="SAM" id="MobiDB-lite"/>
    </source>
</evidence>
<protein>
    <recommendedName>
        <fullName evidence="5">DNA-binding protein</fullName>
    </recommendedName>
</protein>
<keyword evidence="1" id="KW-0175">Coiled coil</keyword>
<evidence type="ECO:0008006" key="5">
    <source>
        <dbReference type="Google" id="ProtNLM"/>
    </source>
</evidence>
<gene>
    <name evidence="3" type="ORF">B9T28_14615</name>
</gene>
<feature type="coiled-coil region" evidence="1">
    <location>
        <begin position="93"/>
        <end position="120"/>
    </location>
</feature>
<dbReference type="EMBL" id="NEGB01000015">
    <property type="protein sequence ID" value="OTG62217.1"/>
    <property type="molecule type" value="Genomic_DNA"/>
</dbReference>
<sequence length="194" mass="22238">MAKLTISKMANLYGLSRGALYDKVSKGILTATLNEQGQKVIDMVDMIVLYGEAKTDNAVQIEQQPTVQNSSIQTELDSIELYKKMLEISESARLKAEQREDRLFNEISNLREEIKELKLVLGYTNPIHKENTEQQSIVQNSSIEQQDYTDLNSKKDRSNSVKTPNKQSDLHINKIIEEEPEKRGFWSRFFLPNG</sequence>
<feature type="region of interest" description="Disordered" evidence="2">
    <location>
        <begin position="148"/>
        <end position="167"/>
    </location>
</feature>
<evidence type="ECO:0000256" key="1">
    <source>
        <dbReference type="SAM" id="Coils"/>
    </source>
</evidence>
<comment type="caution">
    <text evidence="3">The sequence shown here is derived from an EMBL/GenBank/DDBJ whole genome shotgun (WGS) entry which is preliminary data.</text>
</comment>
<dbReference type="OrthoDB" id="6684398at2"/>
<evidence type="ECO:0000313" key="3">
    <source>
        <dbReference type="EMBL" id="OTG62217.1"/>
    </source>
</evidence>
<keyword evidence="4" id="KW-1185">Reference proteome</keyword>
<dbReference type="RefSeq" id="WP_086204711.1">
    <property type="nucleotide sequence ID" value="NZ_NEGB01000015.1"/>
</dbReference>
<name>A0A1Y3C5B5_9GAMM</name>
<proteinExistence type="predicted"/>
<accession>A0A1Y3C5B5</accession>
<reference evidence="3 4" key="1">
    <citation type="submission" date="2017-04" db="EMBL/GenBank/DDBJ databases">
        <title>High diversity of culturable Acinetobacter species in natural soil and water ecosystems.</title>
        <authorList>
            <person name="Nemec A."/>
            <person name="Radolfova-Krizova L."/>
        </authorList>
    </citation>
    <scope>NUCLEOTIDE SEQUENCE [LARGE SCALE GENOMIC DNA]</scope>
    <source>
        <strain evidence="3 4">ANC 4999</strain>
    </source>
</reference>
<organism evidence="3 4">
    <name type="scientific">Acinetobacter silvestris</name>
    <dbReference type="NCBI Taxonomy" id="1977882"/>
    <lineage>
        <taxon>Bacteria</taxon>
        <taxon>Pseudomonadati</taxon>
        <taxon>Pseudomonadota</taxon>
        <taxon>Gammaproteobacteria</taxon>
        <taxon>Moraxellales</taxon>
        <taxon>Moraxellaceae</taxon>
        <taxon>Acinetobacter</taxon>
    </lineage>
</organism>
<dbReference type="AlphaFoldDB" id="A0A1Y3C5B5"/>